<feature type="compositionally biased region" description="Gly residues" evidence="1">
    <location>
        <begin position="72"/>
        <end position="86"/>
    </location>
</feature>
<keyword evidence="3" id="KW-1185">Reference proteome</keyword>
<feature type="region of interest" description="Disordered" evidence="1">
    <location>
        <begin position="60"/>
        <end position="113"/>
    </location>
</feature>
<dbReference type="InterPro" id="IPR036291">
    <property type="entry name" value="NAD(P)-bd_dom_sf"/>
</dbReference>
<evidence type="ECO:0000313" key="2">
    <source>
        <dbReference type="EMBL" id="GAA2922668.1"/>
    </source>
</evidence>
<gene>
    <name evidence="2" type="ORF">GCM10020221_18490</name>
</gene>
<dbReference type="SUPFAM" id="SSF51735">
    <property type="entry name" value="NAD(P)-binding Rossmann-fold domains"/>
    <property type="match status" value="1"/>
</dbReference>
<dbReference type="Proteomes" id="UP001501102">
    <property type="component" value="Unassembled WGS sequence"/>
</dbReference>
<evidence type="ECO:0000256" key="1">
    <source>
        <dbReference type="SAM" id="MobiDB-lite"/>
    </source>
</evidence>
<sequence>MVTVSSGLHLLGTVDPRDLQMDAGYRRWIAYGRSKSANLLFVHELARRLAADGSPLVAARGAPGVRGDEPPDGGGAHGGPPLGGAAGPRREPVSSRRARRPVPCRRCGRRRRRTSGRDEFFGPRVCSCGGGRRCGPSVPRGRGTTARARGLWAMSERLTGVSYGWPPRV</sequence>
<proteinExistence type="predicted"/>
<evidence type="ECO:0000313" key="3">
    <source>
        <dbReference type="Proteomes" id="UP001501102"/>
    </source>
</evidence>
<protein>
    <submittedName>
        <fullName evidence="2">Uncharacterized protein</fullName>
    </submittedName>
</protein>
<dbReference type="Gene3D" id="3.40.50.720">
    <property type="entry name" value="NAD(P)-binding Rossmann-like Domain"/>
    <property type="match status" value="1"/>
</dbReference>
<dbReference type="EMBL" id="BAAAXZ010000070">
    <property type="protein sequence ID" value="GAA2922668.1"/>
    <property type="molecule type" value="Genomic_DNA"/>
</dbReference>
<feature type="compositionally biased region" description="Basic residues" evidence="1">
    <location>
        <begin position="96"/>
        <end position="113"/>
    </location>
</feature>
<comment type="caution">
    <text evidence="2">The sequence shown here is derived from an EMBL/GenBank/DDBJ whole genome shotgun (WGS) entry which is preliminary data.</text>
</comment>
<reference evidence="2 3" key="1">
    <citation type="journal article" date="2019" name="Int. J. Syst. Evol. Microbiol.">
        <title>The Global Catalogue of Microorganisms (GCM) 10K type strain sequencing project: providing services to taxonomists for standard genome sequencing and annotation.</title>
        <authorList>
            <consortium name="The Broad Institute Genomics Platform"/>
            <consortium name="The Broad Institute Genome Sequencing Center for Infectious Disease"/>
            <person name="Wu L."/>
            <person name="Ma J."/>
        </authorList>
    </citation>
    <scope>NUCLEOTIDE SEQUENCE [LARGE SCALE GENOMIC DNA]</scope>
    <source>
        <strain evidence="2 3">JCM 4087</strain>
    </source>
</reference>
<name>A0ABN3WNY3_STRTU</name>
<organism evidence="2 3">
    <name type="scientific">Streptomyces thioluteus</name>
    <dbReference type="NCBI Taxonomy" id="66431"/>
    <lineage>
        <taxon>Bacteria</taxon>
        <taxon>Bacillati</taxon>
        <taxon>Actinomycetota</taxon>
        <taxon>Actinomycetes</taxon>
        <taxon>Kitasatosporales</taxon>
        <taxon>Streptomycetaceae</taxon>
        <taxon>Streptomyces</taxon>
    </lineage>
</organism>
<accession>A0ABN3WNY3</accession>